<dbReference type="PANTHER" id="PTHR43611">
    <property type="entry name" value="ALPHA-D-GLUCOSE 1-PHOSPHATE PHOSPHATASE"/>
    <property type="match status" value="1"/>
</dbReference>
<dbReference type="Pfam" id="PF00702">
    <property type="entry name" value="Hydrolase"/>
    <property type="match status" value="1"/>
</dbReference>
<dbReference type="InterPro" id="IPR036412">
    <property type="entry name" value="HAD-like_sf"/>
</dbReference>
<proteinExistence type="predicted"/>
<dbReference type="Gene3D" id="3.40.50.1000">
    <property type="entry name" value="HAD superfamily/HAD-like"/>
    <property type="match status" value="1"/>
</dbReference>
<protein>
    <submittedName>
        <fullName evidence="1">Haloacid dehalogenase</fullName>
    </submittedName>
</protein>
<sequence>MRAVLFDVDGVLIHSLFHPDASRIRNWKQHLEMDFGIAVEDFKKFFQTNYQGVATGERSIVAALDEFLPTIGAEHVNSLDLLEYWFKNDTPLNRPLLDGIKQLQRKADVKLYLVTNQEHLRAFFLWHELKLSHIFDDMFYSARLGCKKPDPAYFEKVTALLGDQSTAPLFFDDSKGNVEAATNHGWEGVHFLTENDFFSHPWVKEQLE</sequence>
<dbReference type="SFLD" id="SFLDS00003">
    <property type="entry name" value="Haloacid_Dehalogenase"/>
    <property type="match status" value="1"/>
</dbReference>
<dbReference type="NCBIfam" id="TIGR01509">
    <property type="entry name" value="HAD-SF-IA-v3"/>
    <property type="match status" value="1"/>
</dbReference>
<evidence type="ECO:0000313" key="1">
    <source>
        <dbReference type="EMBL" id="GLQ18781.1"/>
    </source>
</evidence>
<reference evidence="1" key="1">
    <citation type="journal article" date="2014" name="Int. J. Syst. Evol. Microbiol.">
        <title>Complete genome of a new Firmicutes species belonging to the dominant human colonic microbiota ('Ruminococcus bicirculans') reveals two chromosomes and a selective capacity to utilize plant glucans.</title>
        <authorList>
            <consortium name="NISC Comparative Sequencing Program"/>
            <person name="Wegmann U."/>
            <person name="Louis P."/>
            <person name="Goesmann A."/>
            <person name="Henrissat B."/>
            <person name="Duncan S.H."/>
            <person name="Flint H.J."/>
        </authorList>
    </citation>
    <scope>NUCLEOTIDE SEQUENCE</scope>
    <source>
        <strain evidence="1">NBRC 107169</strain>
    </source>
</reference>
<organism evidence="1 2">
    <name type="scientific">Maritalea porphyrae</name>
    <dbReference type="NCBI Taxonomy" id="880732"/>
    <lineage>
        <taxon>Bacteria</taxon>
        <taxon>Pseudomonadati</taxon>
        <taxon>Pseudomonadota</taxon>
        <taxon>Alphaproteobacteria</taxon>
        <taxon>Hyphomicrobiales</taxon>
        <taxon>Devosiaceae</taxon>
        <taxon>Maritalea</taxon>
    </lineage>
</organism>
<dbReference type="SUPFAM" id="SSF56784">
    <property type="entry name" value="HAD-like"/>
    <property type="match status" value="1"/>
</dbReference>
<evidence type="ECO:0000313" key="2">
    <source>
        <dbReference type="Proteomes" id="UP001161405"/>
    </source>
</evidence>
<dbReference type="InterPro" id="IPR006439">
    <property type="entry name" value="HAD-SF_hydro_IA"/>
</dbReference>
<gene>
    <name evidence="1" type="ORF">GCM10007879_30300</name>
</gene>
<accession>A0ABQ5UUG7</accession>
<dbReference type="SFLD" id="SFLDG01129">
    <property type="entry name" value="C1.5:_HAD__Beta-PGM__Phosphata"/>
    <property type="match status" value="1"/>
</dbReference>
<dbReference type="RefSeq" id="WP_284365847.1">
    <property type="nucleotide sequence ID" value="NZ_BSNI01000002.1"/>
</dbReference>
<dbReference type="PANTHER" id="PTHR43611:SF3">
    <property type="entry name" value="FLAVIN MONONUCLEOTIDE HYDROLASE 1, CHLOROPLATIC"/>
    <property type="match status" value="1"/>
</dbReference>
<keyword evidence="2" id="KW-1185">Reference proteome</keyword>
<comment type="caution">
    <text evidence="1">The sequence shown here is derived from an EMBL/GenBank/DDBJ whole genome shotgun (WGS) entry which is preliminary data.</text>
</comment>
<reference evidence="1" key="2">
    <citation type="submission" date="2023-01" db="EMBL/GenBank/DDBJ databases">
        <title>Draft genome sequence of Maritalea porphyrae strain NBRC 107169.</title>
        <authorList>
            <person name="Sun Q."/>
            <person name="Mori K."/>
        </authorList>
    </citation>
    <scope>NUCLEOTIDE SEQUENCE</scope>
    <source>
        <strain evidence="1">NBRC 107169</strain>
    </source>
</reference>
<dbReference type="EMBL" id="BSNI01000002">
    <property type="protein sequence ID" value="GLQ18781.1"/>
    <property type="molecule type" value="Genomic_DNA"/>
</dbReference>
<dbReference type="PRINTS" id="PR00413">
    <property type="entry name" value="HADHALOGNASE"/>
</dbReference>
<name>A0ABQ5UUG7_9HYPH</name>
<dbReference type="InterPro" id="IPR023214">
    <property type="entry name" value="HAD_sf"/>
</dbReference>
<dbReference type="Proteomes" id="UP001161405">
    <property type="component" value="Unassembled WGS sequence"/>
</dbReference>